<evidence type="ECO:0000256" key="5">
    <source>
        <dbReference type="ARBA" id="ARBA00022840"/>
    </source>
</evidence>
<evidence type="ECO:0000256" key="9">
    <source>
        <dbReference type="ARBA" id="ARBA00047913"/>
    </source>
</evidence>
<evidence type="ECO:0000256" key="2">
    <source>
        <dbReference type="ARBA" id="ARBA00011123"/>
    </source>
</evidence>
<dbReference type="GO" id="GO:0050566">
    <property type="term" value="F:asparaginyl-tRNA synthase (glutamine-hydrolyzing) activity"/>
    <property type="evidence" value="ECO:0007669"/>
    <property type="project" value="RHEA"/>
</dbReference>
<dbReference type="HAMAP" id="MF_00121">
    <property type="entry name" value="GatB"/>
    <property type="match status" value="1"/>
</dbReference>
<dbReference type="NCBIfam" id="TIGR00133">
    <property type="entry name" value="gatB"/>
    <property type="match status" value="1"/>
</dbReference>
<dbReference type="PANTHER" id="PTHR11659:SF0">
    <property type="entry name" value="GLUTAMYL-TRNA(GLN) AMIDOTRANSFERASE SUBUNIT B, MITOCHONDRIAL"/>
    <property type="match status" value="1"/>
</dbReference>
<dbReference type="Pfam" id="PF02637">
    <property type="entry name" value="GatB_Yqey"/>
    <property type="match status" value="1"/>
</dbReference>
<dbReference type="NCBIfam" id="NF004014">
    <property type="entry name" value="PRK05477.1-4"/>
    <property type="match status" value="1"/>
</dbReference>
<comment type="caution">
    <text evidence="12">The sequence shown here is derived from an EMBL/GenBank/DDBJ whole genome shotgun (WGS) entry which is preliminary data.</text>
</comment>
<dbReference type="InterPro" id="IPR003789">
    <property type="entry name" value="Asn/Gln_tRNA_amidoTrase-B-like"/>
</dbReference>
<evidence type="ECO:0000256" key="4">
    <source>
        <dbReference type="ARBA" id="ARBA00022741"/>
    </source>
</evidence>
<sequence length="478" mass="54341">MLERYPAYRVDIGIEVHVQLTTQSKIFCTCPTFKTDMPNAHICSICAGYPGTLPVLNKKVVEYAVMAGLATNCSISQQSTFARKHYFYPDLPKGYQITQSWPPICTQGWVEIKTADGSLKKIRIMRIHMEEDAGKNIHASTHESFVDLNRAGTPLLEIVTEPDISSTHEARAYLKELHTIVRYLGICSGNMEEGAFRADTNISVRKKDAAKLGTKVELKNINSFKFIADAIEHEIERQIEMLESGERIIQQTRLWDTKHHKTVAMRSKEEAADYRYFDDPDLPILHCNQDYIQNIKSHLPELPRARHERLCAQGLTEYEAEILIDDPELADYYEQARSYTASRHLINWLLRDVLGYIKEAKISLHDFKIQPQQLAELVQLLDSDQINSRSAREIFEIMCIQGGSAQAIMKERGLEQVGSSEELETMIKEIIASSPEQVADYKSGKHKLFGYFVGVAMQKSGGKGNPKIIQELLKKYLS</sequence>
<dbReference type="eggNOG" id="COG0064">
    <property type="taxonomic scope" value="Bacteria"/>
</dbReference>
<dbReference type="GO" id="GO:0070681">
    <property type="term" value="P:glutaminyl-tRNAGln biosynthesis via transamidation"/>
    <property type="evidence" value="ECO:0007669"/>
    <property type="project" value="TreeGrafter"/>
</dbReference>
<dbReference type="EMBL" id="ARQD01000001">
    <property type="protein sequence ID" value="KIX85708.1"/>
    <property type="molecule type" value="Genomic_DNA"/>
</dbReference>
<gene>
    <name evidence="10" type="primary">gatB</name>
    <name evidence="12" type="ORF">J120_00110</name>
</gene>
<comment type="subunit">
    <text evidence="2 10">Heterotrimer of A, B and C subunits.</text>
</comment>
<dbReference type="GO" id="GO:0050567">
    <property type="term" value="F:glutaminyl-tRNA synthase (glutamine-hydrolyzing) activity"/>
    <property type="evidence" value="ECO:0007669"/>
    <property type="project" value="UniProtKB-UniRule"/>
</dbReference>
<dbReference type="InterPro" id="IPR004413">
    <property type="entry name" value="GatB"/>
</dbReference>
<keyword evidence="4 10" id="KW-0547">Nucleotide-binding</keyword>
<proteinExistence type="inferred from homology"/>
<evidence type="ECO:0000256" key="6">
    <source>
        <dbReference type="ARBA" id="ARBA00022917"/>
    </source>
</evidence>
<dbReference type="GO" id="GO:0006412">
    <property type="term" value="P:translation"/>
    <property type="evidence" value="ECO:0007669"/>
    <property type="project" value="UniProtKB-UniRule"/>
</dbReference>
<comment type="function">
    <text evidence="7 10">Allows the formation of correctly charged Asn-tRNA(Asn) or Gln-tRNA(Gln) through the transamidation of misacylated Asp-tRNA(Asn) or Glu-tRNA(Gln) in organisms which lack either or both of asparaginyl-tRNA or glutaminyl-tRNA synthetases. The reaction takes place in the presence of glutamine and ATP through an activated phospho-Asp-tRNA(Asn) or phospho-Glu-tRNA(Gln).</text>
</comment>
<keyword evidence="3 10" id="KW-0436">Ligase</keyword>
<dbReference type="SUPFAM" id="SSF89095">
    <property type="entry name" value="GatB/YqeY motif"/>
    <property type="match status" value="1"/>
</dbReference>
<evidence type="ECO:0000259" key="11">
    <source>
        <dbReference type="SMART" id="SM00845"/>
    </source>
</evidence>
<dbReference type="EC" id="6.3.5.-" evidence="10"/>
<accession>A0A0D2JN10</accession>
<evidence type="ECO:0000256" key="1">
    <source>
        <dbReference type="ARBA" id="ARBA00005306"/>
    </source>
</evidence>
<dbReference type="FunFam" id="1.10.10.410:FF:000001">
    <property type="entry name" value="Aspartyl/glutamyl-tRNA(Asn/Gln) amidotransferase subunit B"/>
    <property type="match status" value="1"/>
</dbReference>
<protein>
    <recommendedName>
        <fullName evidence="10">Aspartyl/glutamyl-tRNA(Asn/Gln) amidotransferase subunit B</fullName>
        <shortName evidence="10">Asp/Glu-ADT subunit B</shortName>
        <ecNumber evidence="10">6.3.5.-</ecNumber>
    </recommendedName>
</protein>
<evidence type="ECO:0000256" key="7">
    <source>
        <dbReference type="ARBA" id="ARBA00024799"/>
    </source>
</evidence>
<comment type="catalytic activity">
    <reaction evidence="9 10">
        <text>L-glutamyl-tRNA(Gln) + L-glutamine + ATP + H2O = L-glutaminyl-tRNA(Gln) + L-glutamate + ADP + phosphate + H(+)</text>
        <dbReference type="Rhea" id="RHEA:17521"/>
        <dbReference type="Rhea" id="RHEA-COMP:9681"/>
        <dbReference type="Rhea" id="RHEA-COMP:9684"/>
        <dbReference type="ChEBI" id="CHEBI:15377"/>
        <dbReference type="ChEBI" id="CHEBI:15378"/>
        <dbReference type="ChEBI" id="CHEBI:29985"/>
        <dbReference type="ChEBI" id="CHEBI:30616"/>
        <dbReference type="ChEBI" id="CHEBI:43474"/>
        <dbReference type="ChEBI" id="CHEBI:58359"/>
        <dbReference type="ChEBI" id="CHEBI:78520"/>
        <dbReference type="ChEBI" id="CHEBI:78521"/>
        <dbReference type="ChEBI" id="CHEBI:456216"/>
    </reaction>
</comment>
<keyword evidence="13" id="KW-1185">Reference proteome</keyword>
<name>A0A0D2JN10_9BACT</name>
<evidence type="ECO:0000256" key="8">
    <source>
        <dbReference type="ARBA" id="ARBA00047380"/>
    </source>
</evidence>
<dbReference type="Proteomes" id="UP000032214">
    <property type="component" value="Unassembled WGS sequence"/>
</dbReference>
<dbReference type="PROSITE" id="PS01234">
    <property type="entry name" value="GATB"/>
    <property type="match status" value="1"/>
</dbReference>
<keyword evidence="6 10" id="KW-0648">Protein biosynthesis</keyword>
<dbReference type="GO" id="GO:0005524">
    <property type="term" value="F:ATP binding"/>
    <property type="evidence" value="ECO:0007669"/>
    <property type="project" value="UniProtKB-KW"/>
</dbReference>
<evidence type="ECO:0000313" key="12">
    <source>
        <dbReference type="EMBL" id="KIX85708.1"/>
    </source>
</evidence>
<evidence type="ECO:0000256" key="3">
    <source>
        <dbReference type="ARBA" id="ARBA00022598"/>
    </source>
</evidence>
<dbReference type="AlphaFoldDB" id="A0A0D2JN10"/>
<feature type="domain" description="Asn/Gln amidotransferase" evidence="11">
    <location>
        <begin position="331"/>
        <end position="477"/>
    </location>
</feature>
<keyword evidence="5 10" id="KW-0067">ATP-binding</keyword>
<comment type="similarity">
    <text evidence="1 10">Belongs to the GatB/GatE family. GatB subfamily.</text>
</comment>
<dbReference type="InterPro" id="IPR023168">
    <property type="entry name" value="GatB_Yqey_C_2"/>
</dbReference>
<dbReference type="Pfam" id="PF02934">
    <property type="entry name" value="GatB_N"/>
    <property type="match status" value="1"/>
</dbReference>
<organism evidence="12 13">
    <name type="scientific">candidate division TM6 bacterium JCVI TM6SC1</name>
    <dbReference type="NCBI Taxonomy" id="1306947"/>
    <lineage>
        <taxon>Bacteria</taxon>
        <taxon>Candidatus Babelota</taxon>
        <taxon>Vermiphilus</taxon>
    </lineage>
</organism>
<dbReference type="PANTHER" id="PTHR11659">
    <property type="entry name" value="GLUTAMYL-TRNA GLN AMIDOTRANSFERASE SUBUNIT B MITOCHONDRIAL AND PROKARYOTIC PET112-RELATED"/>
    <property type="match status" value="1"/>
</dbReference>
<evidence type="ECO:0000313" key="13">
    <source>
        <dbReference type="Proteomes" id="UP000032214"/>
    </source>
</evidence>
<dbReference type="Gene3D" id="1.10.10.410">
    <property type="match status" value="1"/>
</dbReference>
<dbReference type="SMART" id="SM00845">
    <property type="entry name" value="GatB_Yqey"/>
    <property type="match status" value="1"/>
</dbReference>
<dbReference type="STRING" id="1306947.J120_00110"/>
<comment type="catalytic activity">
    <reaction evidence="8 10">
        <text>L-aspartyl-tRNA(Asn) + L-glutamine + ATP + H2O = L-asparaginyl-tRNA(Asn) + L-glutamate + ADP + phosphate + 2 H(+)</text>
        <dbReference type="Rhea" id="RHEA:14513"/>
        <dbReference type="Rhea" id="RHEA-COMP:9674"/>
        <dbReference type="Rhea" id="RHEA-COMP:9677"/>
        <dbReference type="ChEBI" id="CHEBI:15377"/>
        <dbReference type="ChEBI" id="CHEBI:15378"/>
        <dbReference type="ChEBI" id="CHEBI:29985"/>
        <dbReference type="ChEBI" id="CHEBI:30616"/>
        <dbReference type="ChEBI" id="CHEBI:43474"/>
        <dbReference type="ChEBI" id="CHEBI:58359"/>
        <dbReference type="ChEBI" id="CHEBI:78515"/>
        <dbReference type="ChEBI" id="CHEBI:78516"/>
        <dbReference type="ChEBI" id="CHEBI:456216"/>
    </reaction>
</comment>
<reference evidence="12 13" key="1">
    <citation type="journal article" date="2013" name="Proc. Natl. Acad. Sci. U.S.A.">
        <title>Candidate phylum TM6 genome recovered from a hospital sink biofilm provides genomic insights into this uncultivated phylum.</title>
        <authorList>
            <person name="McLean J.S."/>
            <person name="Lombardo M.J."/>
            <person name="Badger J.H."/>
            <person name="Edlund A."/>
            <person name="Novotny M."/>
            <person name="Yee-Greenbaum J."/>
            <person name="Vyahhi N."/>
            <person name="Hall A.P."/>
            <person name="Yang Y."/>
            <person name="Dupont C.L."/>
            <person name="Ziegler M.G."/>
            <person name="Chitsaz H."/>
            <person name="Allen A.E."/>
            <person name="Yooseph S."/>
            <person name="Tesler G."/>
            <person name="Pevzner P.A."/>
            <person name="Friedman R.M."/>
            <person name="Nealson K.H."/>
            <person name="Venter J.C."/>
            <person name="Lasken R.S."/>
        </authorList>
    </citation>
    <scope>NUCLEOTIDE SEQUENCE [LARGE SCALE GENOMIC DNA]</scope>
    <source>
        <strain evidence="12 13">TM6SC1</strain>
    </source>
</reference>
<dbReference type="InterPro" id="IPR006075">
    <property type="entry name" value="Asn/Gln-tRNA_Trfase_suB/E_cat"/>
</dbReference>
<dbReference type="InterPro" id="IPR014746">
    <property type="entry name" value="Gln_synth/guanido_kin_cat_dom"/>
</dbReference>
<dbReference type="SUPFAM" id="SSF55931">
    <property type="entry name" value="Glutamine synthetase/guanido kinase"/>
    <property type="match status" value="1"/>
</dbReference>
<dbReference type="InterPro" id="IPR018027">
    <property type="entry name" value="Asn/Gln_amidotransferase"/>
</dbReference>
<dbReference type="NCBIfam" id="NF004012">
    <property type="entry name" value="PRK05477.1-2"/>
    <property type="match status" value="1"/>
</dbReference>
<evidence type="ECO:0000256" key="10">
    <source>
        <dbReference type="HAMAP-Rule" id="MF_00121"/>
    </source>
</evidence>
<dbReference type="InterPro" id="IPR017959">
    <property type="entry name" value="Asn/Gln-tRNA_amidoTrfase_suB/E"/>
</dbReference>
<dbReference type="InterPro" id="IPR017958">
    <property type="entry name" value="Gln-tRNA_amidoTrfase_suB_CS"/>
</dbReference>